<gene>
    <name evidence="2" type="ORF">DFH94DRAFT_628217</name>
</gene>
<accession>A0A9P5MYK6</accession>
<name>A0A9P5MYK6_9AGAM</name>
<feature type="coiled-coil region" evidence="1">
    <location>
        <begin position="36"/>
        <end position="63"/>
    </location>
</feature>
<dbReference type="Proteomes" id="UP000759537">
    <property type="component" value="Unassembled WGS sequence"/>
</dbReference>
<keyword evidence="3" id="KW-1185">Reference proteome</keyword>
<organism evidence="2 3">
    <name type="scientific">Russula ochroleuca</name>
    <dbReference type="NCBI Taxonomy" id="152965"/>
    <lineage>
        <taxon>Eukaryota</taxon>
        <taxon>Fungi</taxon>
        <taxon>Dikarya</taxon>
        <taxon>Basidiomycota</taxon>
        <taxon>Agaricomycotina</taxon>
        <taxon>Agaricomycetes</taxon>
        <taxon>Russulales</taxon>
        <taxon>Russulaceae</taxon>
        <taxon>Russula</taxon>
    </lineage>
</organism>
<sequence>MQRYLESQLKDRSAKFRLHLFVTSSYSHFIFSAHESDVIKTELEQVKEKHAHAERDGKAAEMQLTFQSAQHDQAVASLKREIQLLRASSMPDERVQELEEKISYMDELMHSKTQEIEENDDRFIE</sequence>
<comment type="caution">
    <text evidence="2">The sequence shown here is derived from an EMBL/GenBank/DDBJ whole genome shotgun (WGS) entry which is preliminary data.</text>
</comment>
<protein>
    <submittedName>
        <fullName evidence="2">Uncharacterized protein</fullName>
    </submittedName>
</protein>
<reference evidence="2" key="2">
    <citation type="journal article" date="2020" name="Nat. Commun.">
        <title>Large-scale genome sequencing of mycorrhizal fungi provides insights into the early evolution of symbiotic traits.</title>
        <authorList>
            <person name="Miyauchi S."/>
            <person name="Kiss E."/>
            <person name="Kuo A."/>
            <person name="Drula E."/>
            <person name="Kohler A."/>
            <person name="Sanchez-Garcia M."/>
            <person name="Morin E."/>
            <person name="Andreopoulos B."/>
            <person name="Barry K.W."/>
            <person name="Bonito G."/>
            <person name="Buee M."/>
            <person name="Carver A."/>
            <person name="Chen C."/>
            <person name="Cichocki N."/>
            <person name="Clum A."/>
            <person name="Culley D."/>
            <person name="Crous P.W."/>
            <person name="Fauchery L."/>
            <person name="Girlanda M."/>
            <person name="Hayes R.D."/>
            <person name="Keri Z."/>
            <person name="LaButti K."/>
            <person name="Lipzen A."/>
            <person name="Lombard V."/>
            <person name="Magnuson J."/>
            <person name="Maillard F."/>
            <person name="Murat C."/>
            <person name="Nolan M."/>
            <person name="Ohm R.A."/>
            <person name="Pangilinan J."/>
            <person name="Pereira M.F."/>
            <person name="Perotto S."/>
            <person name="Peter M."/>
            <person name="Pfister S."/>
            <person name="Riley R."/>
            <person name="Sitrit Y."/>
            <person name="Stielow J.B."/>
            <person name="Szollosi G."/>
            <person name="Zifcakova L."/>
            <person name="Stursova M."/>
            <person name="Spatafora J.W."/>
            <person name="Tedersoo L."/>
            <person name="Vaario L.M."/>
            <person name="Yamada A."/>
            <person name="Yan M."/>
            <person name="Wang P."/>
            <person name="Xu J."/>
            <person name="Bruns T."/>
            <person name="Baldrian P."/>
            <person name="Vilgalys R."/>
            <person name="Dunand C."/>
            <person name="Henrissat B."/>
            <person name="Grigoriev I.V."/>
            <person name="Hibbett D."/>
            <person name="Nagy L.G."/>
            <person name="Martin F.M."/>
        </authorList>
    </citation>
    <scope>NUCLEOTIDE SEQUENCE</scope>
    <source>
        <strain evidence="2">Prilba</strain>
    </source>
</reference>
<evidence type="ECO:0000313" key="3">
    <source>
        <dbReference type="Proteomes" id="UP000759537"/>
    </source>
</evidence>
<proteinExistence type="predicted"/>
<dbReference type="AlphaFoldDB" id="A0A9P5MYK6"/>
<dbReference type="EMBL" id="WHVB01000006">
    <property type="protein sequence ID" value="KAF8481889.1"/>
    <property type="molecule type" value="Genomic_DNA"/>
</dbReference>
<evidence type="ECO:0000313" key="2">
    <source>
        <dbReference type="EMBL" id="KAF8481889.1"/>
    </source>
</evidence>
<keyword evidence="1" id="KW-0175">Coiled coil</keyword>
<reference evidence="2" key="1">
    <citation type="submission" date="2019-10" db="EMBL/GenBank/DDBJ databases">
        <authorList>
            <consortium name="DOE Joint Genome Institute"/>
            <person name="Kuo A."/>
            <person name="Miyauchi S."/>
            <person name="Kiss E."/>
            <person name="Drula E."/>
            <person name="Kohler A."/>
            <person name="Sanchez-Garcia M."/>
            <person name="Andreopoulos B."/>
            <person name="Barry K.W."/>
            <person name="Bonito G."/>
            <person name="Buee M."/>
            <person name="Carver A."/>
            <person name="Chen C."/>
            <person name="Cichocki N."/>
            <person name="Clum A."/>
            <person name="Culley D."/>
            <person name="Crous P.W."/>
            <person name="Fauchery L."/>
            <person name="Girlanda M."/>
            <person name="Hayes R."/>
            <person name="Keri Z."/>
            <person name="LaButti K."/>
            <person name="Lipzen A."/>
            <person name="Lombard V."/>
            <person name="Magnuson J."/>
            <person name="Maillard F."/>
            <person name="Morin E."/>
            <person name="Murat C."/>
            <person name="Nolan M."/>
            <person name="Ohm R."/>
            <person name="Pangilinan J."/>
            <person name="Pereira M."/>
            <person name="Perotto S."/>
            <person name="Peter M."/>
            <person name="Riley R."/>
            <person name="Sitrit Y."/>
            <person name="Stielow B."/>
            <person name="Szollosi G."/>
            <person name="Zifcakova L."/>
            <person name="Stursova M."/>
            <person name="Spatafora J.W."/>
            <person name="Tedersoo L."/>
            <person name="Vaario L.-M."/>
            <person name="Yamada A."/>
            <person name="Yan M."/>
            <person name="Wang P."/>
            <person name="Xu J."/>
            <person name="Bruns T."/>
            <person name="Baldrian P."/>
            <person name="Vilgalys R."/>
            <person name="Henrissat B."/>
            <person name="Grigoriev I.V."/>
            <person name="Hibbett D."/>
            <person name="Nagy L.G."/>
            <person name="Martin F.M."/>
        </authorList>
    </citation>
    <scope>NUCLEOTIDE SEQUENCE</scope>
    <source>
        <strain evidence="2">Prilba</strain>
    </source>
</reference>
<evidence type="ECO:0000256" key="1">
    <source>
        <dbReference type="SAM" id="Coils"/>
    </source>
</evidence>
<dbReference type="OrthoDB" id="10255344at2759"/>